<dbReference type="AlphaFoldDB" id="A0A9D4URF0"/>
<proteinExistence type="predicted"/>
<sequence length="73" mass="8262">MKNPTRSYCSKWVGRGRYDLKQSAEYGVDEINVDIKRFQNERDKGVAGNMIKDMDSDCCRSVEIADAVAVSQI</sequence>
<name>A0A9D4URF0_ADICA</name>
<comment type="caution">
    <text evidence="1">The sequence shown here is derived from an EMBL/GenBank/DDBJ whole genome shotgun (WGS) entry which is preliminary data.</text>
</comment>
<reference evidence="1" key="1">
    <citation type="submission" date="2021-01" db="EMBL/GenBank/DDBJ databases">
        <title>Adiantum capillus-veneris genome.</title>
        <authorList>
            <person name="Fang Y."/>
            <person name="Liao Q."/>
        </authorList>
    </citation>
    <scope>NUCLEOTIDE SEQUENCE</scope>
    <source>
        <strain evidence="1">H3</strain>
        <tissue evidence="1">Leaf</tissue>
    </source>
</reference>
<accession>A0A9D4URF0</accession>
<evidence type="ECO:0000313" key="2">
    <source>
        <dbReference type="Proteomes" id="UP000886520"/>
    </source>
</evidence>
<protein>
    <submittedName>
        <fullName evidence="1">Uncharacterized protein</fullName>
    </submittedName>
</protein>
<evidence type="ECO:0000313" key="1">
    <source>
        <dbReference type="EMBL" id="KAI5072724.1"/>
    </source>
</evidence>
<keyword evidence="2" id="KW-1185">Reference proteome</keyword>
<gene>
    <name evidence="1" type="ORF">GOP47_0012830</name>
</gene>
<dbReference type="Proteomes" id="UP000886520">
    <property type="component" value="Chromosome 12"/>
</dbReference>
<dbReference type="EMBL" id="JABFUD020000012">
    <property type="protein sequence ID" value="KAI5072724.1"/>
    <property type="molecule type" value="Genomic_DNA"/>
</dbReference>
<organism evidence="1 2">
    <name type="scientific">Adiantum capillus-veneris</name>
    <name type="common">Maidenhair fern</name>
    <dbReference type="NCBI Taxonomy" id="13818"/>
    <lineage>
        <taxon>Eukaryota</taxon>
        <taxon>Viridiplantae</taxon>
        <taxon>Streptophyta</taxon>
        <taxon>Embryophyta</taxon>
        <taxon>Tracheophyta</taxon>
        <taxon>Polypodiopsida</taxon>
        <taxon>Polypodiidae</taxon>
        <taxon>Polypodiales</taxon>
        <taxon>Pteridineae</taxon>
        <taxon>Pteridaceae</taxon>
        <taxon>Vittarioideae</taxon>
        <taxon>Adiantum</taxon>
    </lineage>
</organism>